<keyword evidence="5" id="KW-1185">Reference proteome</keyword>
<dbReference type="PANTHER" id="PTHR11022">
    <property type="entry name" value="PEPTIDOGLYCAN RECOGNITION PROTEIN"/>
    <property type="match status" value="1"/>
</dbReference>
<dbReference type="eggNOG" id="COG3023">
    <property type="taxonomic scope" value="Bacteria"/>
</dbReference>
<dbReference type="STRING" id="706434.HMPREF9429_00351"/>
<sequence>MNRREFLRRSVFSALAVAVTGIPLSVQGEGKSAKLTVKETHFKFSEPLVRRSRTDAIVIHHVGGTDQEIPASKIHEWHLANKWAGIGYHYVIHKDGTVERGRPMNSVGAHCYDHNHNTVGICFVGDYERAVPTGAALSSGVLLMAYICKTYGIKPGPETILGHKDLNDTLCPGKNMYAKLGAFRKTVARYC</sequence>
<gene>
    <name evidence="4" type="ORF">HMPREF9429_00351</name>
</gene>
<dbReference type="GO" id="GO:0008270">
    <property type="term" value="F:zinc ion binding"/>
    <property type="evidence" value="ECO:0007669"/>
    <property type="project" value="InterPro"/>
</dbReference>
<evidence type="ECO:0000259" key="3">
    <source>
        <dbReference type="SMART" id="SM00701"/>
    </source>
</evidence>
<dbReference type="Proteomes" id="UP000003195">
    <property type="component" value="Unassembled WGS sequence"/>
</dbReference>
<dbReference type="AlphaFoldDB" id="E2ZA91"/>
<feature type="domain" description="Peptidoglycan recognition protein family" evidence="3">
    <location>
        <begin position="46"/>
        <end position="167"/>
    </location>
</feature>
<dbReference type="SMART" id="SM00644">
    <property type="entry name" value="Ami_2"/>
    <property type="match status" value="1"/>
</dbReference>
<dbReference type="InterPro" id="IPR002502">
    <property type="entry name" value="Amidase_domain"/>
</dbReference>
<dbReference type="EMBL" id="AECS01000010">
    <property type="protein sequence ID" value="EFQ04853.1"/>
    <property type="molecule type" value="Genomic_DNA"/>
</dbReference>
<protein>
    <submittedName>
        <fullName evidence="4">N-acetylmuramoyl-L-alanine amidase</fullName>
    </submittedName>
</protein>
<evidence type="ECO:0000256" key="1">
    <source>
        <dbReference type="ARBA" id="ARBA00007553"/>
    </source>
</evidence>
<evidence type="ECO:0000313" key="4">
    <source>
        <dbReference type="EMBL" id="EFQ04853.1"/>
    </source>
</evidence>
<dbReference type="Gene3D" id="3.40.80.10">
    <property type="entry name" value="Peptidoglycan recognition protein-like"/>
    <property type="match status" value="1"/>
</dbReference>
<reference evidence="4 5" key="1">
    <citation type="submission" date="2010-08" db="EMBL/GenBank/DDBJ databases">
        <authorList>
            <person name="Weinstock G."/>
            <person name="Sodergren E."/>
            <person name="Clifton S."/>
            <person name="Fulton L."/>
            <person name="Fulton B."/>
            <person name="Courtney L."/>
            <person name="Fronick C."/>
            <person name="Harrison M."/>
            <person name="Strong C."/>
            <person name="Farmer C."/>
            <person name="Delahaunty K."/>
            <person name="Markovic C."/>
            <person name="Hall O."/>
            <person name="Minx P."/>
            <person name="Tomlinson C."/>
            <person name="Mitreva M."/>
            <person name="Hou S."/>
            <person name="Chen J."/>
            <person name="Wollam A."/>
            <person name="Pepin K.H."/>
            <person name="Johnson M."/>
            <person name="Bhonagiri V."/>
            <person name="Zhang X."/>
            <person name="Suruliraj S."/>
            <person name="Warren W."/>
            <person name="Chinwalla A."/>
            <person name="Mardis E.R."/>
            <person name="Wilson R.K."/>
        </authorList>
    </citation>
    <scope>NUCLEOTIDE SEQUENCE [LARGE SCALE GENOMIC DNA]</scope>
    <source>
        <strain evidence="4 5">F0359</strain>
    </source>
</reference>
<dbReference type="PANTHER" id="PTHR11022:SF41">
    <property type="entry name" value="PEPTIDOGLYCAN-RECOGNITION PROTEIN LC-RELATED"/>
    <property type="match status" value="1"/>
</dbReference>
<dbReference type="OrthoDB" id="9812621at2"/>
<accession>E2ZA91</accession>
<dbReference type="CDD" id="cd06583">
    <property type="entry name" value="PGRP"/>
    <property type="match status" value="1"/>
</dbReference>
<dbReference type="SMART" id="SM00701">
    <property type="entry name" value="PGRP"/>
    <property type="match status" value="1"/>
</dbReference>
<dbReference type="GO" id="GO:0008745">
    <property type="term" value="F:N-acetylmuramoyl-L-alanine amidase activity"/>
    <property type="evidence" value="ECO:0007669"/>
    <property type="project" value="InterPro"/>
</dbReference>
<name>E2ZA91_9FIRM</name>
<comment type="similarity">
    <text evidence="1">Belongs to the N-acetylmuramoyl-L-alanine amidase 2 family.</text>
</comment>
<evidence type="ECO:0000259" key="2">
    <source>
        <dbReference type="SMART" id="SM00644"/>
    </source>
</evidence>
<dbReference type="Pfam" id="PF01510">
    <property type="entry name" value="Amidase_2"/>
    <property type="match status" value="1"/>
</dbReference>
<dbReference type="InterPro" id="IPR006619">
    <property type="entry name" value="PGRP_domain_met/bac"/>
</dbReference>
<feature type="domain" description="N-acetylmuramoyl-L-alanine amidase" evidence="2">
    <location>
        <begin position="43"/>
        <end position="173"/>
    </location>
</feature>
<proteinExistence type="inferred from homology"/>
<dbReference type="InterPro" id="IPR036505">
    <property type="entry name" value="Amidase/PGRP_sf"/>
</dbReference>
<dbReference type="RefSeq" id="WP_006941176.1">
    <property type="nucleotide sequence ID" value="NZ_GL538184.1"/>
</dbReference>
<evidence type="ECO:0000313" key="5">
    <source>
        <dbReference type="Proteomes" id="UP000003195"/>
    </source>
</evidence>
<dbReference type="InterPro" id="IPR015510">
    <property type="entry name" value="PGRP"/>
</dbReference>
<dbReference type="HOGENOM" id="CLU_079366_2_0_9"/>
<dbReference type="SUPFAM" id="SSF55846">
    <property type="entry name" value="N-acetylmuramoyl-L-alanine amidase-like"/>
    <property type="match status" value="1"/>
</dbReference>
<dbReference type="GO" id="GO:0009253">
    <property type="term" value="P:peptidoglycan catabolic process"/>
    <property type="evidence" value="ECO:0007669"/>
    <property type="project" value="InterPro"/>
</dbReference>
<organism evidence="4 5">
    <name type="scientific">Megasphaera micronuciformis F0359</name>
    <dbReference type="NCBI Taxonomy" id="706434"/>
    <lineage>
        <taxon>Bacteria</taxon>
        <taxon>Bacillati</taxon>
        <taxon>Bacillota</taxon>
        <taxon>Negativicutes</taxon>
        <taxon>Veillonellales</taxon>
        <taxon>Veillonellaceae</taxon>
        <taxon>Megasphaera</taxon>
    </lineage>
</organism>
<comment type="caution">
    <text evidence="4">The sequence shown here is derived from an EMBL/GenBank/DDBJ whole genome shotgun (WGS) entry which is preliminary data.</text>
</comment>